<feature type="domain" description="Trypanosome variant surface glycoprotein B-type N-terminal" evidence="12">
    <location>
        <begin position="23"/>
        <end position="383"/>
    </location>
</feature>
<feature type="region of interest" description="Disordered" evidence="9">
    <location>
        <begin position="402"/>
        <end position="427"/>
    </location>
</feature>
<keyword evidence="4" id="KW-0336">GPI-anchor</keyword>
<evidence type="ECO:0000256" key="4">
    <source>
        <dbReference type="ARBA" id="ARBA00022622"/>
    </source>
</evidence>
<evidence type="ECO:0000256" key="5">
    <source>
        <dbReference type="ARBA" id="ARBA00022729"/>
    </source>
</evidence>
<keyword evidence="7" id="KW-0325">Glycoprotein</keyword>
<comment type="subcellular location">
    <subcellularLocation>
        <location evidence="2">Cell membrane</location>
        <topology evidence="2">Lipid-anchor</topology>
        <topology evidence="2">GPI-anchor</topology>
    </subcellularLocation>
</comment>
<evidence type="ECO:0000313" key="13">
    <source>
        <dbReference type="EMBL" id="ARB50531.1"/>
    </source>
</evidence>
<dbReference type="GO" id="GO:0005886">
    <property type="term" value="C:plasma membrane"/>
    <property type="evidence" value="ECO:0007669"/>
    <property type="project" value="UniProtKB-SubCell"/>
</dbReference>
<dbReference type="InterPro" id="IPR025932">
    <property type="entry name" value="Trypano_VSG_B_N_dom"/>
</dbReference>
<organism evidence="13">
    <name type="scientific">Trypanosoma brucei</name>
    <dbReference type="NCBI Taxonomy" id="5691"/>
    <lineage>
        <taxon>Eukaryota</taxon>
        <taxon>Discoba</taxon>
        <taxon>Euglenozoa</taxon>
        <taxon>Kinetoplastea</taxon>
        <taxon>Metakinetoplastina</taxon>
        <taxon>Trypanosomatida</taxon>
        <taxon>Trypanosomatidae</taxon>
        <taxon>Trypanosoma</taxon>
    </lineage>
</organism>
<evidence type="ECO:0000256" key="6">
    <source>
        <dbReference type="ARBA" id="ARBA00023136"/>
    </source>
</evidence>
<dbReference type="AlphaFoldDB" id="A0A1V0FXR7"/>
<evidence type="ECO:0000256" key="8">
    <source>
        <dbReference type="ARBA" id="ARBA00023288"/>
    </source>
</evidence>
<sequence>MMCIQKHSIRSQNLLLALALAVFHTATIVTEANIPTGANRQEHAALCAVIALASADLDIPDPTKMDDQSFQAIQNLNFSTADDEWKSSFYKGGDTTKVQEEATSYHKNFPGYEQSWPVWVAAATAVGAKDKPDEIKQTKADTLNGQVRQIAHRKVRGLARQAQQLKDAAEQEAGIPGEFTSTAQLKALQTAILGTATADASTVTANQAFGGAPDNARPTACTVDGQATHAKTAPAQLACLCTKATSGGETAVADVCTKAAGGSTGWHTGTTAPGNADIQAAVKSCLSGKGAKTTPEKLREVVAGVRKLVHRSGTTAYLGAHETGSCNGSQGTGICLSFSNYDTNPKESFDKLGWPPVLEALAGNLDKRISHNIKMTELNIKLQKTKEEAIVAIKEAEEEALQLQQQAQPQSKAGPTTVSEALDNKKKECSQRANDKKACTADANCIWKGGDSENKGECEVNTAKVTEQATQAGTGEKKDGAAGAGVNCSKHTKKEECEAENKNLKTGEKAVCGWIEDKCKDSSILVSKQFALSVVSAAFVALLF</sequence>
<protein>
    <submittedName>
        <fullName evidence="13">Variant surface glycoprotein</fullName>
    </submittedName>
</protein>
<evidence type="ECO:0000256" key="3">
    <source>
        <dbReference type="ARBA" id="ARBA00022475"/>
    </source>
</evidence>
<evidence type="ECO:0000259" key="12">
    <source>
        <dbReference type="Pfam" id="PF13206"/>
    </source>
</evidence>
<dbReference type="Pfam" id="PF13206">
    <property type="entry name" value="VSG_B"/>
    <property type="match status" value="1"/>
</dbReference>
<feature type="domain" description="Trypanosome variant surface glycoprotein C-terminal" evidence="11">
    <location>
        <begin position="429"/>
        <end position="543"/>
    </location>
</feature>
<keyword evidence="8" id="KW-0449">Lipoprotein</keyword>
<evidence type="ECO:0000256" key="1">
    <source>
        <dbReference type="ARBA" id="ARBA00002523"/>
    </source>
</evidence>
<dbReference type="Pfam" id="PF10659">
    <property type="entry name" value="Trypan_glycop_C"/>
    <property type="match status" value="1"/>
</dbReference>
<dbReference type="InterPro" id="IPR019609">
    <property type="entry name" value="Variant_surf_glycoprt_trypan_C"/>
</dbReference>
<keyword evidence="5 10" id="KW-0732">Signal</keyword>
<reference evidence="13" key="1">
    <citation type="submission" date="2016-12" db="EMBL/GenBank/DDBJ databases">
        <title>Extending the VSGnome of Trypanosoma brucei strain TREU927.</title>
        <authorList>
            <person name="Cross G.A."/>
        </authorList>
    </citation>
    <scope>NUCLEOTIDE SEQUENCE</scope>
    <source>
        <strain evidence="13">Tb927.99.112</strain>
    </source>
</reference>
<feature type="compositionally biased region" description="Polar residues" evidence="9">
    <location>
        <begin position="409"/>
        <end position="419"/>
    </location>
</feature>
<evidence type="ECO:0000256" key="2">
    <source>
        <dbReference type="ARBA" id="ARBA00004609"/>
    </source>
</evidence>
<evidence type="ECO:0000259" key="11">
    <source>
        <dbReference type="Pfam" id="PF10659"/>
    </source>
</evidence>
<keyword evidence="3" id="KW-1003">Cell membrane</keyword>
<dbReference type="GO" id="GO:0098552">
    <property type="term" value="C:side of membrane"/>
    <property type="evidence" value="ECO:0007669"/>
    <property type="project" value="UniProtKB-KW"/>
</dbReference>
<accession>A0A1V0FXR7</accession>
<feature type="signal peptide" evidence="10">
    <location>
        <begin position="1"/>
        <end position="32"/>
    </location>
</feature>
<keyword evidence="6" id="KW-0472">Membrane</keyword>
<name>A0A1V0FXR7_9TRYP</name>
<evidence type="ECO:0000256" key="10">
    <source>
        <dbReference type="SAM" id="SignalP"/>
    </source>
</evidence>
<dbReference type="VEuPathDB" id="TriTrypDB:Tb427_000309600"/>
<dbReference type="VEuPathDB" id="TriTrypDB:Tb927.9.580"/>
<evidence type="ECO:0000256" key="7">
    <source>
        <dbReference type="ARBA" id="ARBA00023180"/>
    </source>
</evidence>
<evidence type="ECO:0000256" key="9">
    <source>
        <dbReference type="SAM" id="MobiDB-lite"/>
    </source>
</evidence>
<dbReference type="EMBL" id="KY404280">
    <property type="protein sequence ID" value="ARB50531.1"/>
    <property type="molecule type" value="Genomic_DNA"/>
</dbReference>
<feature type="chain" id="PRO_5011962412" evidence="10">
    <location>
        <begin position="33"/>
        <end position="544"/>
    </location>
</feature>
<proteinExistence type="predicted"/>
<comment type="function">
    <text evidence="1">VSG forms a coat on the surface of the parasite. The trypanosome evades the immune response of the host by expressing a series of antigenically distinct VSGs from an estimated 1000 VSG genes.</text>
</comment>